<dbReference type="AlphaFoldDB" id="A0A5P8E4Q5"/>
<dbReference type="EMBL" id="CP033459">
    <property type="protein sequence ID" value="QFQ11993.1"/>
    <property type="molecule type" value="Genomic_DNA"/>
</dbReference>
<gene>
    <name evidence="1" type="ORF">C7Y71_002540</name>
</gene>
<dbReference type="InterPro" id="IPR011050">
    <property type="entry name" value="Pectin_lyase_fold/virulence"/>
</dbReference>
<dbReference type="Proteomes" id="UP000249375">
    <property type="component" value="Chromosome"/>
</dbReference>
<dbReference type="InterPro" id="IPR022208">
    <property type="entry name" value="DUF3737"/>
</dbReference>
<evidence type="ECO:0000313" key="1">
    <source>
        <dbReference type="EMBL" id="QFQ11993.1"/>
    </source>
</evidence>
<protein>
    <submittedName>
        <fullName evidence="1">DUF3737 family protein</fullName>
    </submittedName>
</protein>
<organism evidence="1 2">
    <name type="scientific">Pseudoprevotella muciniphila</name>
    <dbReference type="NCBI Taxonomy" id="2133944"/>
    <lineage>
        <taxon>Bacteria</taxon>
        <taxon>Pseudomonadati</taxon>
        <taxon>Bacteroidota</taxon>
        <taxon>Bacteroidia</taxon>
        <taxon>Bacteroidales</taxon>
        <taxon>Prevotellaceae</taxon>
        <taxon>Pseudoprevotella</taxon>
    </lineage>
</organism>
<dbReference type="Pfam" id="PF12541">
    <property type="entry name" value="DUF3737"/>
    <property type="match status" value="1"/>
</dbReference>
<evidence type="ECO:0000313" key="2">
    <source>
        <dbReference type="Proteomes" id="UP000249375"/>
    </source>
</evidence>
<dbReference type="KEGG" id="alq:C7Y71_002540"/>
<dbReference type="RefSeq" id="WP_111898954.1">
    <property type="nucleotide sequence ID" value="NZ_CP033459.1"/>
</dbReference>
<reference evidence="1 2" key="1">
    <citation type="submission" date="2018-11" db="EMBL/GenBank/DDBJ databases">
        <authorList>
            <person name="Na S.W."/>
            <person name="Baik M."/>
        </authorList>
    </citation>
    <scope>NUCLEOTIDE SEQUENCE [LARGE SCALE GENOMIC DNA]</scope>
    <source>
        <strain evidence="1 2">E39</strain>
    </source>
</reference>
<accession>A0A5P8E4Q5</accession>
<sequence>MTKNNIENKEFEGERPLYAMHGLHLNNVTIHAGESALKECSNIVCENCRFEGKYPLWNTINFKVHNCLFTEGSRAALWYSENLEMTDTIVEAPKMFRDMKNLHLNRVKLTNAQETLWNCQGIRLENVTADNADYIMMHCADIEIDNLVLNGNYSFQYSKNIVIRNSILNTKDAFWETDNCTVYDSEINGEYLAWNSRNLRLVRCHITGTQPLCYCDGLILEDCTFGADADLALEYSSVQGNIKGHIVSIKNPRTGNIAIDSVGEIIIDNNIKAPADCKVIVKNDKKCV</sequence>
<dbReference type="SUPFAM" id="SSF51126">
    <property type="entry name" value="Pectin lyase-like"/>
    <property type="match status" value="1"/>
</dbReference>
<name>A0A5P8E4Q5_9BACT</name>
<proteinExistence type="predicted"/>
<dbReference type="OrthoDB" id="9803285at2"/>
<keyword evidence="2" id="KW-1185">Reference proteome</keyword>